<feature type="domain" description="H repeat-associated protein N-terminal" evidence="1">
    <location>
        <begin position="3"/>
        <end position="33"/>
    </location>
</feature>
<gene>
    <name evidence="2" type="ORF">Pan54_05030</name>
</gene>
<dbReference type="RefSeq" id="WP_165441546.1">
    <property type="nucleotide sequence ID" value="NZ_SJPG01000001.1"/>
</dbReference>
<sequence length="105" mass="11740">MLLPDGIPSHDTFSRVFSRLDPVAFSECLIKWVDSLQGDLHLYLGQLLVEEGTNEKTVMPKLIELLELSGAVVTVDAAHTNKSIARQLRGKNTDYVMTVRFSLHT</sequence>
<evidence type="ECO:0000313" key="2">
    <source>
        <dbReference type="EMBL" id="TWT59793.1"/>
    </source>
</evidence>
<accession>A0A5C5XBX7</accession>
<keyword evidence="3" id="KW-1185">Reference proteome</keyword>
<dbReference type="Pfam" id="PF13808">
    <property type="entry name" value="DDE_Tnp_1_assoc"/>
    <property type="match status" value="1"/>
</dbReference>
<reference evidence="2 3" key="1">
    <citation type="submission" date="2019-02" db="EMBL/GenBank/DDBJ databases">
        <title>Deep-cultivation of Planctomycetes and their phenomic and genomic characterization uncovers novel biology.</title>
        <authorList>
            <person name="Wiegand S."/>
            <person name="Jogler M."/>
            <person name="Boedeker C."/>
            <person name="Pinto D."/>
            <person name="Vollmers J."/>
            <person name="Rivas-Marin E."/>
            <person name="Kohn T."/>
            <person name="Peeters S.H."/>
            <person name="Heuer A."/>
            <person name="Rast P."/>
            <person name="Oberbeckmann S."/>
            <person name="Bunk B."/>
            <person name="Jeske O."/>
            <person name="Meyerdierks A."/>
            <person name="Storesund J.E."/>
            <person name="Kallscheuer N."/>
            <person name="Luecker S."/>
            <person name="Lage O.M."/>
            <person name="Pohl T."/>
            <person name="Merkel B.J."/>
            <person name="Hornburger P."/>
            <person name="Mueller R.-W."/>
            <person name="Bruemmer F."/>
            <person name="Labrenz M."/>
            <person name="Spormann A.M."/>
            <person name="Op Den Camp H."/>
            <person name="Overmann J."/>
            <person name="Amann R."/>
            <person name="Jetten M.S.M."/>
            <person name="Mascher T."/>
            <person name="Medema M.H."/>
            <person name="Devos D.P."/>
            <person name="Kaster A.-K."/>
            <person name="Ovreas L."/>
            <person name="Rohde M."/>
            <person name="Galperin M.Y."/>
            <person name="Jogler C."/>
        </authorList>
    </citation>
    <scope>NUCLEOTIDE SEQUENCE [LARGE SCALE GENOMIC DNA]</scope>
    <source>
        <strain evidence="2 3">Pan54</strain>
    </source>
</reference>
<dbReference type="InterPro" id="IPR032806">
    <property type="entry name" value="YbfD_N"/>
</dbReference>
<proteinExistence type="predicted"/>
<dbReference type="EMBL" id="SJPG01000001">
    <property type="protein sequence ID" value="TWT59793.1"/>
    <property type="molecule type" value="Genomic_DNA"/>
</dbReference>
<dbReference type="Proteomes" id="UP000316095">
    <property type="component" value="Unassembled WGS sequence"/>
</dbReference>
<dbReference type="PANTHER" id="PTHR30298">
    <property type="entry name" value="H REPEAT-ASSOCIATED PREDICTED TRANSPOSASE"/>
    <property type="match status" value="1"/>
</dbReference>
<dbReference type="AlphaFoldDB" id="A0A5C5XBX7"/>
<evidence type="ECO:0000259" key="1">
    <source>
        <dbReference type="Pfam" id="PF13808"/>
    </source>
</evidence>
<evidence type="ECO:0000313" key="3">
    <source>
        <dbReference type="Proteomes" id="UP000316095"/>
    </source>
</evidence>
<dbReference type="PANTHER" id="PTHR30298:SF0">
    <property type="entry name" value="PROTEIN YBFL-RELATED"/>
    <property type="match status" value="1"/>
</dbReference>
<name>A0A5C5XBX7_9PLAN</name>
<dbReference type="InterPro" id="IPR051698">
    <property type="entry name" value="Transposase_11-like"/>
</dbReference>
<protein>
    <recommendedName>
        <fullName evidence="1">H repeat-associated protein N-terminal domain-containing protein</fullName>
    </recommendedName>
</protein>
<organism evidence="2 3">
    <name type="scientific">Rubinisphaera italica</name>
    <dbReference type="NCBI Taxonomy" id="2527969"/>
    <lineage>
        <taxon>Bacteria</taxon>
        <taxon>Pseudomonadati</taxon>
        <taxon>Planctomycetota</taxon>
        <taxon>Planctomycetia</taxon>
        <taxon>Planctomycetales</taxon>
        <taxon>Planctomycetaceae</taxon>
        <taxon>Rubinisphaera</taxon>
    </lineage>
</organism>
<comment type="caution">
    <text evidence="2">The sequence shown here is derived from an EMBL/GenBank/DDBJ whole genome shotgun (WGS) entry which is preliminary data.</text>
</comment>